<dbReference type="EMBL" id="RXPE01000018">
    <property type="protein sequence ID" value="RTR26103.1"/>
    <property type="molecule type" value="Genomic_DNA"/>
</dbReference>
<dbReference type="InterPro" id="IPR011141">
    <property type="entry name" value="Polyketide_synthase_type-III"/>
</dbReference>
<comment type="caution">
    <text evidence="6">The sequence shown here is derived from an EMBL/GenBank/DDBJ whole genome shotgun (WGS) entry which is preliminary data.</text>
</comment>
<feature type="domain" description="Chalcone/stilbene synthase C-terminal" evidence="5">
    <location>
        <begin position="239"/>
        <end position="371"/>
    </location>
</feature>
<evidence type="ECO:0000256" key="3">
    <source>
        <dbReference type="PIRSR" id="PIRSR000451-1"/>
    </source>
</evidence>
<dbReference type="Proteomes" id="UP000277766">
    <property type="component" value="Unassembled WGS sequence"/>
</dbReference>
<evidence type="ECO:0000313" key="7">
    <source>
        <dbReference type="Proteomes" id="UP000277766"/>
    </source>
</evidence>
<gene>
    <name evidence="6" type="ORF">EJ104_08900</name>
</gene>
<dbReference type="PIRSF" id="PIRSF000451">
    <property type="entry name" value="PKS_III"/>
    <property type="match status" value="1"/>
</dbReference>
<dbReference type="AlphaFoldDB" id="A0A3S0I6T3"/>
<evidence type="ECO:0000259" key="4">
    <source>
        <dbReference type="Pfam" id="PF00195"/>
    </source>
</evidence>
<dbReference type="Gene3D" id="3.40.47.10">
    <property type="match status" value="2"/>
</dbReference>
<name>A0A3S0I6T3_9DEIO</name>
<keyword evidence="2" id="KW-0808">Transferase</keyword>
<dbReference type="GO" id="GO:0016747">
    <property type="term" value="F:acyltransferase activity, transferring groups other than amino-acyl groups"/>
    <property type="evidence" value="ECO:0007669"/>
    <property type="project" value="InterPro"/>
</dbReference>
<sequence length="374" mass="39770">MSGYLLAVGTAVPEHVYLQPMVRDMIKEQPSLGRLGRRLVPSAFNASGIDQRHSVIGDYQPGSGGGLFFDEATGQMLSPSTGVRNEVYVREATPLFVEAGRRALDASGLQPEDVTHVITVSCTGFFAPGPDYMVVRQLGLRPTTGRYHVGFMGCYAAFPALKMAQAFCGADPQAKVLVICTELCSLHVNPSDDPDSIIASTVFADGAAAAVVSARPPRSGQTALRLDAFETALTPPGDGEKDMAWNIGDQGYEMVLSSYVPDIIENHLHGALGPLLLNLAEELNLIGAEVDHWAVHPGGRAILDKVQGSLGLSDVQMAPSREVLREYGNMSSATVLFIIAELLQQVQSGERVCAMAFGPGLTVESGLMTAVRGE</sequence>
<evidence type="ECO:0000259" key="5">
    <source>
        <dbReference type="Pfam" id="PF02797"/>
    </source>
</evidence>
<dbReference type="SUPFAM" id="SSF53901">
    <property type="entry name" value="Thiolase-like"/>
    <property type="match status" value="2"/>
</dbReference>
<dbReference type="RefSeq" id="WP_126352376.1">
    <property type="nucleotide sequence ID" value="NZ_CP086381.1"/>
</dbReference>
<comment type="similarity">
    <text evidence="1">Belongs to the thiolase-like superfamily. Chalcone/stilbene synthases family.</text>
</comment>
<protein>
    <submittedName>
        <fullName evidence="6">Type III polyketide synthase</fullName>
    </submittedName>
</protein>
<dbReference type="InterPro" id="IPR012328">
    <property type="entry name" value="Chalcone/stilbene_synt_C"/>
</dbReference>
<keyword evidence="7" id="KW-1185">Reference proteome</keyword>
<evidence type="ECO:0000256" key="1">
    <source>
        <dbReference type="ARBA" id="ARBA00005531"/>
    </source>
</evidence>
<reference evidence="6 7" key="1">
    <citation type="submission" date="2018-12" db="EMBL/GenBank/DDBJ databases">
        <title>Deinococcus radiophilus ATCC 27603 genome sequencing and assembly.</title>
        <authorList>
            <person name="Maclea K.S."/>
            <person name="Maynard C.R."/>
        </authorList>
    </citation>
    <scope>NUCLEOTIDE SEQUENCE [LARGE SCALE GENOMIC DNA]</scope>
    <source>
        <strain evidence="6 7">ATCC 27603</strain>
    </source>
</reference>
<proteinExistence type="inferred from homology"/>
<dbReference type="PANTHER" id="PTHR11877">
    <property type="entry name" value="HYDROXYMETHYLGLUTARYL-COA SYNTHASE"/>
    <property type="match status" value="1"/>
</dbReference>
<dbReference type="Pfam" id="PF02797">
    <property type="entry name" value="Chal_sti_synt_C"/>
    <property type="match status" value="1"/>
</dbReference>
<dbReference type="OrthoDB" id="9786288at2"/>
<organism evidence="6 7">
    <name type="scientific">Deinococcus radiophilus</name>
    <dbReference type="NCBI Taxonomy" id="32062"/>
    <lineage>
        <taxon>Bacteria</taxon>
        <taxon>Thermotogati</taxon>
        <taxon>Deinococcota</taxon>
        <taxon>Deinococci</taxon>
        <taxon>Deinococcales</taxon>
        <taxon>Deinococcaceae</taxon>
        <taxon>Deinococcus</taxon>
    </lineage>
</organism>
<feature type="domain" description="Chalcone/stilbene synthase N-terminal" evidence="4">
    <location>
        <begin position="76"/>
        <end position="216"/>
    </location>
</feature>
<dbReference type="GO" id="GO:0030639">
    <property type="term" value="P:polyketide biosynthetic process"/>
    <property type="evidence" value="ECO:0007669"/>
    <property type="project" value="TreeGrafter"/>
</dbReference>
<dbReference type="InterPro" id="IPR016039">
    <property type="entry name" value="Thiolase-like"/>
</dbReference>
<accession>A0A3S0I6T3</accession>
<feature type="active site" description="Acyl-thioester intermediate" evidence="3">
    <location>
        <position position="154"/>
    </location>
</feature>
<evidence type="ECO:0000313" key="6">
    <source>
        <dbReference type="EMBL" id="RTR26103.1"/>
    </source>
</evidence>
<dbReference type="CDD" id="cd00831">
    <property type="entry name" value="CHS_like"/>
    <property type="match status" value="1"/>
</dbReference>
<dbReference type="InterPro" id="IPR001099">
    <property type="entry name" value="Chalcone/stilbene_synt_N"/>
</dbReference>
<dbReference type="PANTHER" id="PTHR11877:SF46">
    <property type="entry name" value="TYPE III POLYKETIDE SYNTHASE A"/>
    <property type="match status" value="1"/>
</dbReference>
<dbReference type="Pfam" id="PF00195">
    <property type="entry name" value="Chal_sti_synt_N"/>
    <property type="match status" value="1"/>
</dbReference>
<evidence type="ECO:0000256" key="2">
    <source>
        <dbReference type="ARBA" id="ARBA00022679"/>
    </source>
</evidence>